<sequence length="272" mass="30129">MLPMVALAMFFCGVATGLAQDNPPIRSKQIKLPQVEEQPMWQTRNPFGQIRATYLDSTPTRVKLKMPRGDVQEIPMFYFGAPPIHYFLNKMAKIPETVTDHQMEPGRRKLISLDASKMELGKLKEWNNTGALKGGFIPMNVAPTVVDFEGHRGVRFEVDRAKYADPEFQALTSTFTLTDYLGYEAPFTMSALVHCDETGKSLDTTPIMSWGALGGDQQTTLNLGTSQVAGLSAMDGKGPGGIEGWYHMTYVYTGGHDGKLSIYRNGDLLSEH</sequence>
<protein>
    <submittedName>
        <fullName evidence="1">Uncharacterized protein</fullName>
    </submittedName>
</protein>
<dbReference type="AlphaFoldDB" id="A0A382W5C5"/>
<evidence type="ECO:0000313" key="1">
    <source>
        <dbReference type="EMBL" id="SVD54012.1"/>
    </source>
</evidence>
<reference evidence="1" key="1">
    <citation type="submission" date="2018-05" db="EMBL/GenBank/DDBJ databases">
        <authorList>
            <person name="Lanie J.A."/>
            <person name="Ng W.-L."/>
            <person name="Kazmierczak K.M."/>
            <person name="Andrzejewski T.M."/>
            <person name="Davidsen T.M."/>
            <person name="Wayne K.J."/>
            <person name="Tettelin H."/>
            <person name="Glass J.I."/>
            <person name="Rusch D."/>
            <person name="Podicherti R."/>
            <person name="Tsui H.-C.T."/>
            <person name="Winkler M.E."/>
        </authorList>
    </citation>
    <scope>NUCLEOTIDE SEQUENCE</scope>
</reference>
<proteinExistence type="predicted"/>
<feature type="non-terminal residue" evidence="1">
    <location>
        <position position="272"/>
    </location>
</feature>
<accession>A0A382W5C5</accession>
<dbReference type="Gene3D" id="2.60.120.200">
    <property type="match status" value="1"/>
</dbReference>
<name>A0A382W5C5_9ZZZZ</name>
<organism evidence="1">
    <name type="scientific">marine metagenome</name>
    <dbReference type="NCBI Taxonomy" id="408172"/>
    <lineage>
        <taxon>unclassified sequences</taxon>
        <taxon>metagenomes</taxon>
        <taxon>ecological metagenomes</taxon>
    </lineage>
</organism>
<dbReference type="EMBL" id="UINC01157170">
    <property type="protein sequence ID" value="SVD54012.1"/>
    <property type="molecule type" value="Genomic_DNA"/>
</dbReference>
<gene>
    <name evidence="1" type="ORF">METZ01_LOCUS406866</name>
</gene>